<keyword evidence="3" id="KW-0694">RNA-binding</keyword>
<keyword evidence="2" id="KW-0889">Transcription antitermination</keyword>
<organism evidence="7 8">
    <name type="scientific">Mesoplasma syrphidae</name>
    <dbReference type="NCBI Taxonomy" id="225999"/>
    <lineage>
        <taxon>Bacteria</taxon>
        <taxon>Bacillati</taxon>
        <taxon>Mycoplasmatota</taxon>
        <taxon>Mollicutes</taxon>
        <taxon>Entomoplasmatales</taxon>
        <taxon>Entomoplasmataceae</taxon>
        <taxon>Mesoplasma</taxon>
    </lineage>
</organism>
<dbReference type="RefSeq" id="WP_036256228.1">
    <property type="nucleotide sequence ID" value="NZ_CP025257.1"/>
</dbReference>
<dbReference type="InterPro" id="IPR006027">
    <property type="entry name" value="NusB_RsmB_TIM44"/>
</dbReference>
<evidence type="ECO:0000259" key="6">
    <source>
        <dbReference type="Pfam" id="PF01029"/>
    </source>
</evidence>
<keyword evidence="8" id="KW-1185">Reference proteome</keyword>
<evidence type="ECO:0000256" key="1">
    <source>
        <dbReference type="ARBA" id="ARBA00005952"/>
    </source>
</evidence>
<dbReference type="InterPro" id="IPR035926">
    <property type="entry name" value="NusB-like_sf"/>
</dbReference>
<dbReference type="GO" id="GO:0006353">
    <property type="term" value="P:DNA-templated transcription termination"/>
    <property type="evidence" value="ECO:0007669"/>
    <property type="project" value="InterPro"/>
</dbReference>
<keyword evidence="5" id="KW-0804">Transcription</keyword>
<dbReference type="NCBIfam" id="TIGR01951">
    <property type="entry name" value="nusB"/>
    <property type="match status" value="1"/>
</dbReference>
<keyword evidence="4" id="KW-0805">Transcription regulation</keyword>
<evidence type="ECO:0000256" key="5">
    <source>
        <dbReference type="ARBA" id="ARBA00023163"/>
    </source>
</evidence>
<evidence type="ECO:0000256" key="3">
    <source>
        <dbReference type="ARBA" id="ARBA00022884"/>
    </source>
</evidence>
<reference evidence="7 8" key="1">
    <citation type="submission" date="2017-12" db="EMBL/GenBank/DDBJ databases">
        <title>Mesoplasma syrphidae YJS, Complete Genome.</title>
        <authorList>
            <person name="Knight T.F."/>
            <person name="Citino T."/>
            <person name="Rubinstein R."/>
            <person name="Neuschaefer Z."/>
        </authorList>
    </citation>
    <scope>NUCLEOTIDE SEQUENCE [LARGE SCALE GENOMIC DNA]</scope>
    <source>
        <strain evidence="7 8">YJS</strain>
    </source>
</reference>
<feature type="domain" description="NusB/RsmB/TIM44" evidence="6">
    <location>
        <begin position="10"/>
        <end position="132"/>
    </location>
</feature>
<comment type="similarity">
    <text evidence="1">Belongs to the NusB family.</text>
</comment>
<dbReference type="GO" id="GO:0003723">
    <property type="term" value="F:RNA binding"/>
    <property type="evidence" value="ECO:0007669"/>
    <property type="project" value="UniProtKB-KW"/>
</dbReference>
<dbReference type="KEGG" id="msyr:CXP39_02105"/>
<evidence type="ECO:0000256" key="2">
    <source>
        <dbReference type="ARBA" id="ARBA00022814"/>
    </source>
</evidence>
<dbReference type="GO" id="GO:0031564">
    <property type="term" value="P:transcription antitermination"/>
    <property type="evidence" value="ECO:0007669"/>
    <property type="project" value="UniProtKB-KW"/>
</dbReference>
<dbReference type="Gene3D" id="1.10.940.10">
    <property type="entry name" value="NusB-like"/>
    <property type="match status" value="1"/>
</dbReference>
<proteinExistence type="inferred from homology"/>
<evidence type="ECO:0000313" key="8">
    <source>
        <dbReference type="Proteomes" id="UP000233419"/>
    </source>
</evidence>
<evidence type="ECO:0000313" key="7">
    <source>
        <dbReference type="EMBL" id="AUF83585.1"/>
    </source>
</evidence>
<gene>
    <name evidence="7" type="primary">nusB</name>
    <name evidence="7" type="ORF">CXP39_02105</name>
</gene>
<dbReference type="AlphaFoldDB" id="A0A2K9C983"/>
<dbReference type="Pfam" id="PF01029">
    <property type="entry name" value="NusB"/>
    <property type="match status" value="1"/>
</dbReference>
<protein>
    <submittedName>
        <fullName evidence="7">Transcription antitermination factor NusB</fullName>
    </submittedName>
</protein>
<name>A0A2K9C983_9MOLU</name>
<accession>A0A2K9C983</accession>
<sequence>MEELKISLTTRRKLLVQMYYRYLLASSSLEYIKQDILDETQAQLDEKTALIANDINEKLEELIIIVEEHLSIDWKWERLPALIGAIFVIGSYEIKYTDTPKPVTINEMVKLTKELEPDFDYKFINAVLDKIRKI</sequence>
<dbReference type="Proteomes" id="UP000233419">
    <property type="component" value="Chromosome"/>
</dbReference>
<evidence type="ECO:0000256" key="4">
    <source>
        <dbReference type="ARBA" id="ARBA00023015"/>
    </source>
</evidence>
<dbReference type="OrthoDB" id="389272at2"/>
<dbReference type="SUPFAM" id="SSF48013">
    <property type="entry name" value="NusB-like"/>
    <property type="match status" value="1"/>
</dbReference>
<dbReference type="EMBL" id="CP025257">
    <property type="protein sequence ID" value="AUF83585.1"/>
    <property type="molecule type" value="Genomic_DNA"/>
</dbReference>
<dbReference type="InterPro" id="IPR011605">
    <property type="entry name" value="NusB_fam"/>
</dbReference>